<protein>
    <submittedName>
        <fullName evidence="3">Uncharacterized protein</fullName>
    </submittedName>
</protein>
<dbReference type="AlphaFoldDB" id="A0A3U7JXH9"/>
<gene>
    <name evidence="1" type="ORF">DU044_17020</name>
    <name evidence="3" type="ORF">FG567_013990</name>
    <name evidence="2" type="ORF">GB173_08545</name>
</gene>
<reference evidence="2" key="4">
    <citation type="submission" date="2019-10" db="EMBL/GenBank/DDBJ databases">
        <authorList>
            <consortium name="NCBI Pathogen Detection Project"/>
        </authorList>
    </citation>
    <scope>NUCLEOTIDE SEQUENCE</scope>
    <source>
        <strain evidence="2">Salmonella enterica</strain>
    </source>
</reference>
<evidence type="ECO:0000313" key="3">
    <source>
        <dbReference type="EMBL" id="TRK42425.1"/>
    </source>
</evidence>
<dbReference type="Proteomes" id="UP000307596">
    <property type="component" value="Unassembled WGS sequence"/>
</dbReference>
<organism evidence="3 4">
    <name type="scientific">Salmonella enterica subsp. enterica serovar Give</name>
    <dbReference type="NCBI Taxonomy" id="46626"/>
    <lineage>
        <taxon>Bacteria</taxon>
        <taxon>Pseudomonadati</taxon>
        <taxon>Pseudomonadota</taxon>
        <taxon>Gammaproteobacteria</taxon>
        <taxon>Enterobacterales</taxon>
        <taxon>Enterobacteriaceae</taxon>
        <taxon>Salmonella</taxon>
    </lineage>
</organism>
<reference evidence="3 4" key="3">
    <citation type="journal article" date="2019" name="Appl. Environ. Microbiol.">
        <title>Clinically Unreported Salmonellosis Outbreak Detected via Comparative Genomic Analysis of Municipal Wastewater Salmonella Isolates.</title>
        <authorList>
            <person name="Diemert S."/>
            <person name="Yan T."/>
        </authorList>
    </citation>
    <scope>NUCLEOTIDE SEQUENCE [LARGE SCALE GENOMIC DNA]</scope>
    <source>
        <strain evidence="3 4">HIY0008</strain>
    </source>
</reference>
<proteinExistence type="predicted"/>
<dbReference type="EMBL" id="VDEI02000004">
    <property type="protein sequence ID" value="TRK42425.1"/>
    <property type="molecule type" value="Genomic_DNA"/>
</dbReference>
<evidence type="ECO:0000313" key="4">
    <source>
        <dbReference type="Proteomes" id="UP000307596"/>
    </source>
</evidence>
<dbReference type="EMBL" id="AAKLVY010000034">
    <property type="protein sequence ID" value="ECT1492856.1"/>
    <property type="molecule type" value="Genomic_DNA"/>
</dbReference>
<name>A0A3U7JXH9_SALET</name>
<evidence type="ECO:0000313" key="1">
    <source>
        <dbReference type="EMBL" id="ECT1492856.1"/>
    </source>
</evidence>
<reference evidence="2" key="1">
    <citation type="journal article" date="2018" name="Genome Biol.">
        <title>SKESA: strategic k-mer extension for scrupulous assemblies.</title>
        <authorList>
            <person name="Souvorov A."/>
            <person name="Agarwala R."/>
            <person name="Lipman D.J."/>
        </authorList>
    </citation>
    <scope>NUCLEOTIDE SEQUENCE</scope>
    <source>
        <strain evidence="2">Salmonella enterica</strain>
    </source>
</reference>
<accession>A0A5C5HF02</accession>
<evidence type="ECO:0000313" key="2">
    <source>
        <dbReference type="EMBL" id="HAB2076876.1"/>
    </source>
</evidence>
<dbReference type="RefSeq" id="WP_015976801.1">
    <property type="nucleotide sequence ID" value="NZ_CP019174.1"/>
</dbReference>
<accession>A0A3U7JXH9</accession>
<reference evidence="1" key="2">
    <citation type="submission" date="2018-07" db="EMBL/GenBank/DDBJ databases">
        <authorList>
            <consortium name="GenomeTrakr network: Whole genome sequencing for foodborne pathogen traceback"/>
        </authorList>
    </citation>
    <scope>NUCLEOTIDE SEQUENCE</scope>
    <source>
        <strain evidence="1">FSIS11811496</strain>
    </source>
</reference>
<comment type="caution">
    <text evidence="3">The sequence shown here is derived from an EMBL/GenBank/DDBJ whole genome shotgun (WGS) entry which is preliminary data.</text>
</comment>
<sequence length="217" mass="23025">MATYGALLTTPDGVQFVTPNTTPIALEKKLTATGSGIATITTTFNTEDVVMPFCCTTGAEAYFTYTISGNTISVQARQTVGQSQSLTLHLYLFTTKAQVPPAWGMAIWDKNGKCILTNETKILTDITTGGIVGEANSGVNLDITTTGKKAIAPQAAGFMVAVSSGGALQSPIGNTCYFNGASSRMRTMLAETPPTGWNRQVIDFKTSVKYIDASYYD</sequence>
<dbReference type="EMBL" id="DAAFYW010000003">
    <property type="protein sequence ID" value="HAB2076876.1"/>
    <property type="molecule type" value="Genomic_DNA"/>
</dbReference>